<evidence type="ECO:0000313" key="3">
    <source>
        <dbReference type="Proteomes" id="UP000801492"/>
    </source>
</evidence>
<comment type="caution">
    <text evidence="2">The sequence shown here is derived from an EMBL/GenBank/DDBJ whole genome shotgun (WGS) entry which is preliminary data.</text>
</comment>
<reference evidence="2" key="1">
    <citation type="submission" date="2019-08" db="EMBL/GenBank/DDBJ databases">
        <title>The genome of the North American firefly Photinus pyralis.</title>
        <authorList>
            <consortium name="Photinus pyralis genome working group"/>
            <person name="Fallon T.R."/>
            <person name="Sander Lower S.E."/>
            <person name="Weng J.-K."/>
        </authorList>
    </citation>
    <scope>NUCLEOTIDE SEQUENCE</scope>
    <source>
        <strain evidence="2">TRF0915ILg1</strain>
        <tissue evidence="2">Whole body</tissue>
    </source>
</reference>
<gene>
    <name evidence="2" type="ORF">ILUMI_10146</name>
</gene>
<feature type="domain" description="PiggyBac transposable element-derived protein" evidence="1">
    <location>
        <begin position="10"/>
        <end position="299"/>
    </location>
</feature>
<accession>A0A8K0D3T9</accession>
<dbReference type="PANTHER" id="PTHR46599:SF3">
    <property type="entry name" value="PIGGYBAC TRANSPOSABLE ELEMENT-DERIVED PROTEIN 4"/>
    <property type="match status" value="1"/>
</dbReference>
<evidence type="ECO:0000259" key="1">
    <source>
        <dbReference type="Pfam" id="PF13843"/>
    </source>
</evidence>
<protein>
    <recommendedName>
        <fullName evidence="1">PiggyBac transposable element-derived protein domain-containing protein</fullName>
    </recommendedName>
</protein>
<name>A0A8K0D3T9_IGNLU</name>
<dbReference type="InterPro" id="IPR029526">
    <property type="entry name" value="PGBD"/>
</dbReference>
<sequence>MRLEIFEKESKKKRISTDYHEIVIVLRVLLMMSYNWVPAFDHYWSKNESLGNRTTKKAISRDRCKRLSAKMYFNSLEKVANCRKQFYIEEVVNCLKLTFQKFRSEAAFQSIDESVAKFKERSLMKQYLPLKPIKRGIKIWVGSDSPTGYVYDLKIYAGKKTETTSGALGERLVKNLARSLREKAVAVCFDRFFASAKLLNELDYTAVRTLIKSRRSVQEFFEKLNREHSQFRVNNEDTIVCRWQNTKDVLVISNCFSDGTRKDVPCPAMFQFYNANMGGVDLTDQIVGLYNFDRKSGKW</sequence>
<proteinExistence type="predicted"/>
<dbReference type="OrthoDB" id="6720297at2759"/>
<dbReference type="Proteomes" id="UP000801492">
    <property type="component" value="Unassembled WGS sequence"/>
</dbReference>
<dbReference type="EMBL" id="VTPC01005427">
    <property type="protein sequence ID" value="KAF2896028.1"/>
    <property type="molecule type" value="Genomic_DNA"/>
</dbReference>
<organism evidence="2 3">
    <name type="scientific">Ignelater luminosus</name>
    <name type="common">Cucubano</name>
    <name type="synonym">Pyrophorus luminosus</name>
    <dbReference type="NCBI Taxonomy" id="2038154"/>
    <lineage>
        <taxon>Eukaryota</taxon>
        <taxon>Metazoa</taxon>
        <taxon>Ecdysozoa</taxon>
        <taxon>Arthropoda</taxon>
        <taxon>Hexapoda</taxon>
        <taxon>Insecta</taxon>
        <taxon>Pterygota</taxon>
        <taxon>Neoptera</taxon>
        <taxon>Endopterygota</taxon>
        <taxon>Coleoptera</taxon>
        <taxon>Polyphaga</taxon>
        <taxon>Elateriformia</taxon>
        <taxon>Elateroidea</taxon>
        <taxon>Elateridae</taxon>
        <taxon>Agrypninae</taxon>
        <taxon>Pyrophorini</taxon>
        <taxon>Ignelater</taxon>
    </lineage>
</organism>
<dbReference type="Pfam" id="PF13843">
    <property type="entry name" value="DDE_Tnp_1_7"/>
    <property type="match status" value="1"/>
</dbReference>
<dbReference type="PANTHER" id="PTHR46599">
    <property type="entry name" value="PIGGYBAC TRANSPOSABLE ELEMENT-DERIVED PROTEIN 4"/>
    <property type="match status" value="1"/>
</dbReference>
<evidence type="ECO:0000313" key="2">
    <source>
        <dbReference type="EMBL" id="KAF2896028.1"/>
    </source>
</evidence>
<keyword evidence="3" id="KW-1185">Reference proteome</keyword>
<dbReference type="AlphaFoldDB" id="A0A8K0D3T9"/>